<feature type="domain" description="Aminoglycoside phosphotransferase" evidence="1">
    <location>
        <begin position="26"/>
        <end position="246"/>
    </location>
</feature>
<comment type="caution">
    <text evidence="2">The sequence shown here is derived from an EMBL/GenBank/DDBJ whole genome shotgun (WGS) entry which is preliminary data.</text>
</comment>
<dbReference type="InterPro" id="IPR002575">
    <property type="entry name" value="Aminoglycoside_PTrfase"/>
</dbReference>
<sequence length="305" mass="32849">MTGAAVEPVVARACSGLLSVGAVSSRRLKAGSRSAVYRVALADGRRVIVKVFSDTASRNAISEGRVIEAAAGIVPVPAVLGCGLVPGHPATALVTADLGDLTLDGAIKAGRITRRQALEHLGILLARFHQIPDRRAGLPVRPFTEHVAWLARRCSREVMDRLEPALDAMADPCAEQDRMVLGHGDLHGDNIVIPEHGPDAGLLHVIDFAQTTLCVPEFDVAQTLTVTSAVEPEERQYVTAAYGRSLDEALVEASVAFHTVRCWTHAVASGDEPSRARWAARLHRAAERTPHLFRTPTPMNERSRR</sequence>
<evidence type="ECO:0000313" key="3">
    <source>
        <dbReference type="Proteomes" id="UP000625682"/>
    </source>
</evidence>
<dbReference type="SUPFAM" id="SSF56112">
    <property type="entry name" value="Protein kinase-like (PK-like)"/>
    <property type="match status" value="1"/>
</dbReference>
<dbReference type="InterPro" id="IPR011009">
    <property type="entry name" value="Kinase-like_dom_sf"/>
</dbReference>
<dbReference type="InterPro" id="IPR051678">
    <property type="entry name" value="AGP_Transferase"/>
</dbReference>
<accession>A0A917P764</accession>
<dbReference type="Proteomes" id="UP000625682">
    <property type="component" value="Unassembled WGS sequence"/>
</dbReference>
<dbReference type="AlphaFoldDB" id="A0A917P764"/>
<dbReference type="EMBL" id="BMMU01000039">
    <property type="protein sequence ID" value="GGJ65091.1"/>
    <property type="molecule type" value="Genomic_DNA"/>
</dbReference>
<dbReference type="PANTHER" id="PTHR21310">
    <property type="entry name" value="AMINOGLYCOSIDE PHOSPHOTRANSFERASE-RELATED-RELATED"/>
    <property type="match status" value="1"/>
</dbReference>
<keyword evidence="3" id="KW-1185">Reference proteome</keyword>
<reference evidence="2" key="2">
    <citation type="submission" date="2020-09" db="EMBL/GenBank/DDBJ databases">
        <authorList>
            <person name="Sun Q."/>
            <person name="Zhou Y."/>
        </authorList>
    </citation>
    <scope>NUCLEOTIDE SEQUENCE</scope>
    <source>
        <strain evidence="2">CGMCC 4.7272</strain>
    </source>
</reference>
<gene>
    <name evidence="2" type="ORF">GCM10012282_72810</name>
</gene>
<evidence type="ECO:0000313" key="2">
    <source>
        <dbReference type="EMBL" id="GGJ65091.1"/>
    </source>
</evidence>
<name>A0A917P764_9ACTN</name>
<dbReference type="Gene3D" id="3.30.200.20">
    <property type="entry name" value="Phosphorylase Kinase, domain 1"/>
    <property type="match status" value="1"/>
</dbReference>
<reference evidence="2" key="1">
    <citation type="journal article" date="2014" name="Int. J. Syst. Evol. Microbiol.">
        <title>Complete genome sequence of Corynebacterium casei LMG S-19264T (=DSM 44701T), isolated from a smear-ripened cheese.</title>
        <authorList>
            <consortium name="US DOE Joint Genome Institute (JGI-PGF)"/>
            <person name="Walter F."/>
            <person name="Albersmeier A."/>
            <person name="Kalinowski J."/>
            <person name="Ruckert C."/>
        </authorList>
    </citation>
    <scope>NUCLEOTIDE SEQUENCE</scope>
    <source>
        <strain evidence="2">CGMCC 4.7272</strain>
    </source>
</reference>
<protein>
    <recommendedName>
        <fullName evidence="1">Aminoglycoside phosphotransferase domain-containing protein</fullName>
    </recommendedName>
</protein>
<evidence type="ECO:0000259" key="1">
    <source>
        <dbReference type="Pfam" id="PF01636"/>
    </source>
</evidence>
<dbReference type="Gene3D" id="3.90.1200.10">
    <property type="match status" value="1"/>
</dbReference>
<dbReference type="Pfam" id="PF01636">
    <property type="entry name" value="APH"/>
    <property type="match status" value="1"/>
</dbReference>
<proteinExistence type="predicted"/>
<organism evidence="2 3">
    <name type="scientific">Streptomyces lacrimifluminis</name>
    <dbReference type="NCBI Taxonomy" id="1500077"/>
    <lineage>
        <taxon>Bacteria</taxon>
        <taxon>Bacillati</taxon>
        <taxon>Actinomycetota</taxon>
        <taxon>Actinomycetes</taxon>
        <taxon>Kitasatosporales</taxon>
        <taxon>Streptomycetaceae</taxon>
        <taxon>Streptomyces</taxon>
    </lineage>
</organism>